<feature type="transmembrane region" description="Helical" evidence="1">
    <location>
        <begin position="96"/>
        <end position="118"/>
    </location>
</feature>
<dbReference type="PANTHER" id="PTHR38468:SF1">
    <property type="entry name" value="SLL0939 PROTEIN"/>
    <property type="match status" value="1"/>
</dbReference>
<dbReference type="Proteomes" id="UP000054396">
    <property type="component" value="Unassembled WGS sequence"/>
</dbReference>
<dbReference type="PANTHER" id="PTHR38468">
    <property type="entry name" value="SLL0939 PROTEIN"/>
    <property type="match status" value="1"/>
</dbReference>
<gene>
    <name evidence="2" type="ORF">AVJ23_19475</name>
</gene>
<dbReference type="AlphaFoldDB" id="A0A0W7WEX6"/>
<keyword evidence="1" id="KW-0472">Membrane</keyword>
<evidence type="ECO:0000313" key="3">
    <source>
        <dbReference type="Proteomes" id="UP000054396"/>
    </source>
</evidence>
<protein>
    <recommendedName>
        <fullName evidence="4">DUF1622 domain-containing protein</fullName>
    </recommendedName>
</protein>
<comment type="caution">
    <text evidence="2">The sequence shown here is derived from an EMBL/GenBank/DDBJ whole genome shotgun (WGS) entry which is preliminary data.</text>
</comment>
<evidence type="ECO:0000256" key="1">
    <source>
        <dbReference type="SAM" id="Phobius"/>
    </source>
</evidence>
<dbReference type="InterPro" id="IPR012427">
    <property type="entry name" value="DUF1622"/>
</dbReference>
<keyword evidence="3" id="KW-1185">Reference proteome</keyword>
<evidence type="ECO:0008006" key="4">
    <source>
        <dbReference type="Google" id="ProtNLM"/>
    </source>
</evidence>
<keyword evidence="1" id="KW-1133">Transmembrane helix</keyword>
<feature type="transmembrane region" description="Helical" evidence="1">
    <location>
        <begin position="73"/>
        <end position="90"/>
    </location>
</feature>
<feature type="transmembrane region" description="Helical" evidence="1">
    <location>
        <begin position="27"/>
        <end position="52"/>
    </location>
</feature>
<evidence type="ECO:0000313" key="2">
    <source>
        <dbReference type="EMBL" id="KUF09106.1"/>
    </source>
</evidence>
<dbReference type="OrthoDB" id="7060802at2"/>
<dbReference type="RefSeq" id="WP_058863903.1">
    <property type="nucleotide sequence ID" value="NZ_LPXO01000017.1"/>
</dbReference>
<organism evidence="2 3">
    <name type="scientific">Pseudoponticoccus marisrubri</name>
    <dbReference type="NCBI Taxonomy" id="1685382"/>
    <lineage>
        <taxon>Bacteria</taxon>
        <taxon>Pseudomonadati</taxon>
        <taxon>Pseudomonadota</taxon>
        <taxon>Alphaproteobacteria</taxon>
        <taxon>Rhodobacterales</taxon>
        <taxon>Roseobacteraceae</taxon>
        <taxon>Pseudoponticoccus</taxon>
    </lineage>
</organism>
<reference evidence="2 3" key="1">
    <citation type="submission" date="2015-12" db="EMBL/GenBank/DDBJ databases">
        <authorList>
            <person name="Shamseldin A."/>
            <person name="Moawad H."/>
            <person name="Abd El-Rahim W.M."/>
            <person name="Sadowsky M.J."/>
        </authorList>
    </citation>
    <scope>NUCLEOTIDE SEQUENCE [LARGE SCALE GENOMIC DNA]</scope>
    <source>
        <strain evidence="2 3">SJ5A-1</strain>
    </source>
</reference>
<proteinExistence type="predicted"/>
<keyword evidence="1" id="KW-0812">Transmembrane</keyword>
<dbReference type="STRING" id="1685382.AVJ23_19475"/>
<dbReference type="EMBL" id="LPXO01000017">
    <property type="protein sequence ID" value="KUF09106.1"/>
    <property type="molecule type" value="Genomic_DNA"/>
</dbReference>
<accession>A0A0W7WEX6</accession>
<name>A0A0W7WEX6_9RHOB</name>
<dbReference type="Pfam" id="PF07784">
    <property type="entry name" value="DUF1622"/>
    <property type="match status" value="1"/>
</dbReference>
<sequence>MASLVDLGAQETVLHGHLPLLVAALEWIAAGIDLCAIALLVLGALRFILSVAPSELVPAGERRAAMNEARLQLGVYILAGLELFIVSDVIHTALSLAIGDLLFLLLLVVIRAIISFFLDRELAQIAREKHG</sequence>